<feature type="domain" description="Endonuclease/exonuclease/phosphatase" evidence="2">
    <location>
        <begin position="29"/>
        <end position="286"/>
    </location>
</feature>
<dbReference type="SUPFAM" id="SSF56219">
    <property type="entry name" value="DNase I-like"/>
    <property type="match status" value="1"/>
</dbReference>
<keyword evidence="3" id="KW-0378">Hydrolase</keyword>
<evidence type="ECO:0000313" key="3">
    <source>
        <dbReference type="EMBL" id="EFP96476.1"/>
    </source>
</evidence>
<evidence type="ECO:0000259" key="2">
    <source>
        <dbReference type="Pfam" id="PF03372"/>
    </source>
</evidence>
<dbReference type="InterPro" id="IPR036691">
    <property type="entry name" value="Endo/exonu/phosph_ase_sf"/>
</dbReference>
<feature type="signal peptide" evidence="1">
    <location>
        <begin position="1"/>
        <end position="22"/>
    </location>
</feature>
<dbReference type="Pfam" id="PF03372">
    <property type="entry name" value="Exo_endo_phos"/>
    <property type="match status" value="1"/>
</dbReference>
<protein>
    <submittedName>
        <fullName evidence="3">Endonuclease/Exonuclease/phosphatase family protein</fullName>
    </submittedName>
</protein>
<organism evidence="3 4">
    <name type="scientific">Vibrio caribbeanicus ATCC BAA-2122</name>
    <dbReference type="NCBI Taxonomy" id="796620"/>
    <lineage>
        <taxon>Bacteria</taxon>
        <taxon>Pseudomonadati</taxon>
        <taxon>Pseudomonadota</taxon>
        <taxon>Gammaproteobacteria</taxon>
        <taxon>Vibrionales</taxon>
        <taxon>Vibrionaceae</taxon>
        <taxon>Vibrio</taxon>
    </lineage>
</organism>
<keyword evidence="4" id="KW-1185">Reference proteome</keyword>
<keyword evidence="3" id="KW-0269">Exonuclease</keyword>
<gene>
    <name evidence="3" type="ORF">VIBC2010_04839</name>
</gene>
<dbReference type="GO" id="GO:0004519">
    <property type="term" value="F:endonuclease activity"/>
    <property type="evidence" value="ECO:0007669"/>
    <property type="project" value="UniProtKB-KW"/>
</dbReference>
<dbReference type="GO" id="GO:0004527">
    <property type="term" value="F:exonuclease activity"/>
    <property type="evidence" value="ECO:0007669"/>
    <property type="project" value="UniProtKB-KW"/>
</dbReference>
<dbReference type="EMBL" id="AEIU01000074">
    <property type="protein sequence ID" value="EFP96476.1"/>
    <property type="molecule type" value="Genomic_DNA"/>
</dbReference>
<accession>E3BK91</accession>
<dbReference type="eggNOG" id="COG0708">
    <property type="taxonomic scope" value="Bacteria"/>
</dbReference>
<proteinExistence type="predicted"/>
<feature type="chain" id="PRO_5003166516" evidence="1">
    <location>
        <begin position="23"/>
        <end position="303"/>
    </location>
</feature>
<dbReference type="AlphaFoldDB" id="E3BK91"/>
<dbReference type="PROSITE" id="PS51257">
    <property type="entry name" value="PROKAR_LIPOPROTEIN"/>
    <property type="match status" value="1"/>
</dbReference>
<evidence type="ECO:0000256" key="1">
    <source>
        <dbReference type="SAM" id="SignalP"/>
    </source>
</evidence>
<keyword evidence="3" id="KW-0255">Endonuclease</keyword>
<comment type="caution">
    <text evidence="3">The sequence shown here is derived from an EMBL/GenBank/DDBJ whole genome shotgun (WGS) entry which is preliminary data.</text>
</comment>
<dbReference type="Gene3D" id="3.60.10.10">
    <property type="entry name" value="Endonuclease/exonuclease/phosphatase"/>
    <property type="match status" value="1"/>
</dbReference>
<dbReference type="RefSeq" id="WP_009601454.1">
    <property type="nucleotide sequence ID" value="NZ_AEIU01000074.1"/>
</dbReference>
<dbReference type="OrthoDB" id="395856at2"/>
<name>E3BK91_9VIBR</name>
<reference evidence="3 4" key="1">
    <citation type="journal article" date="2012" name="Int. J. Syst. Evol. Microbiol.">
        <title>Vibrio caribbeanicus sp. nov., isolated from the marine sponge Scleritoderma cyanea.</title>
        <authorList>
            <person name="Hoffmann M."/>
            <person name="Monday S.R."/>
            <person name="Allard M.W."/>
            <person name="Strain E.A."/>
            <person name="Whittaker P."/>
            <person name="Naum M."/>
            <person name="McCarthy P.J."/>
            <person name="Lopez J.V."/>
            <person name="Fischer M."/>
            <person name="Brown E.W."/>
        </authorList>
    </citation>
    <scope>NUCLEOTIDE SEQUENCE [LARGE SCALE GENOMIC DNA]</scope>
    <source>
        <strain evidence="3 4">ATCC BAA-2122</strain>
    </source>
</reference>
<sequence>MPRKIKVLFYLFVGLIACESQAEVIRYTTWNLQWLATPQHGKLISPNRGGSDLRLLRKYFIKTSADIMAFQEVNDVSIISKVVGSDYKVILSQRSKAENQIHQFSDINQYTGFAVKKSFKVRDHKDIQLDKRLKSRLRFASYIELTTPSKQSVHLLSVHLKAGCRKNYQEKRNCRILKEQLININSWIREREKYQHDYIVLGDFNSQIADEAKWAWYLISKKTQAVLTSQNTTAQCYVRSKTKRASVFKYKSIIDHIIVSSSHTFTTAKQLPFKTKDVRQYELSDHCPVIIEASYTSMNSNHE</sequence>
<evidence type="ECO:0000313" key="4">
    <source>
        <dbReference type="Proteomes" id="UP000002943"/>
    </source>
</evidence>
<dbReference type="STRING" id="796620.VIBC2010_04839"/>
<dbReference type="Proteomes" id="UP000002943">
    <property type="component" value="Unassembled WGS sequence"/>
</dbReference>
<keyword evidence="3" id="KW-0540">Nuclease</keyword>
<dbReference type="InterPro" id="IPR005135">
    <property type="entry name" value="Endo/exonuclease/phosphatase"/>
</dbReference>
<keyword evidence="1" id="KW-0732">Signal</keyword>